<dbReference type="EMBL" id="JAHZIJ010000013">
    <property type="protein sequence ID" value="MBW7476505.1"/>
    <property type="molecule type" value="Genomic_DNA"/>
</dbReference>
<gene>
    <name evidence="2" type="ORF">K0T92_17360</name>
</gene>
<dbReference type="RefSeq" id="WP_219873741.1">
    <property type="nucleotide sequence ID" value="NZ_JAHZIJ010000013.1"/>
</dbReference>
<dbReference type="Pfam" id="PF00550">
    <property type="entry name" value="PP-binding"/>
    <property type="match status" value="1"/>
</dbReference>
<feature type="domain" description="Carrier" evidence="1">
    <location>
        <begin position="4"/>
        <end position="82"/>
    </location>
</feature>
<reference evidence="2 3" key="1">
    <citation type="submission" date="2021-07" db="EMBL/GenBank/DDBJ databases">
        <title>Paenibacillus radiodurans sp. nov., isolated from the southeastern edge of Tengger Desert.</title>
        <authorList>
            <person name="Zhang G."/>
        </authorList>
    </citation>
    <scope>NUCLEOTIDE SEQUENCE [LARGE SCALE GENOMIC DNA]</scope>
    <source>
        <strain evidence="2 3">DT7-4</strain>
    </source>
</reference>
<dbReference type="PROSITE" id="PS50075">
    <property type="entry name" value="CARRIER"/>
    <property type="match status" value="1"/>
</dbReference>
<evidence type="ECO:0000313" key="3">
    <source>
        <dbReference type="Proteomes" id="UP000812277"/>
    </source>
</evidence>
<dbReference type="SUPFAM" id="SSF47336">
    <property type="entry name" value="ACP-like"/>
    <property type="match status" value="1"/>
</dbReference>
<dbReference type="Gene3D" id="1.10.1200.10">
    <property type="entry name" value="ACP-like"/>
    <property type="match status" value="1"/>
</dbReference>
<dbReference type="InterPro" id="IPR036736">
    <property type="entry name" value="ACP-like_sf"/>
</dbReference>
<evidence type="ECO:0000259" key="1">
    <source>
        <dbReference type="PROSITE" id="PS50075"/>
    </source>
</evidence>
<name>A0ABS7D9G4_9BACL</name>
<dbReference type="InterPro" id="IPR009081">
    <property type="entry name" value="PP-bd_ACP"/>
</dbReference>
<keyword evidence="3" id="KW-1185">Reference proteome</keyword>
<dbReference type="Proteomes" id="UP000812277">
    <property type="component" value="Unassembled WGS sequence"/>
</dbReference>
<organism evidence="2 3">
    <name type="scientific">Paenibacillus oenotherae</name>
    <dbReference type="NCBI Taxonomy" id="1435645"/>
    <lineage>
        <taxon>Bacteria</taxon>
        <taxon>Bacillati</taxon>
        <taxon>Bacillota</taxon>
        <taxon>Bacilli</taxon>
        <taxon>Bacillales</taxon>
        <taxon>Paenibacillaceae</taxon>
        <taxon>Paenibacillus</taxon>
    </lineage>
</organism>
<protein>
    <recommendedName>
        <fullName evidence="1">Carrier domain-containing protein</fullName>
    </recommendedName>
</protein>
<evidence type="ECO:0000313" key="2">
    <source>
        <dbReference type="EMBL" id="MBW7476505.1"/>
    </source>
</evidence>
<accession>A0ABS7D9G4</accession>
<sequence>MDKQMIIQQLKSLIIQGMNLSLTPDEIKGDNLEQEININSVDFLEIMVLIENAFQIEIPDEDLDPEMINNLSKVADYIRSKLAVGRD</sequence>
<comment type="caution">
    <text evidence="2">The sequence shown here is derived from an EMBL/GenBank/DDBJ whole genome shotgun (WGS) entry which is preliminary data.</text>
</comment>
<proteinExistence type="predicted"/>